<dbReference type="InterPro" id="IPR002197">
    <property type="entry name" value="HTH_Fis"/>
</dbReference>
<dbReference type="SMART" id="SM00304">
    <property type="entry name" value="HAMP"/>
    <property type="match status" value="1"/>
</dbReference>
<evidence type="ECO:0000256" key="4">
    <source>
        <dbReference type="ARBA" id="ARBA00022679"/>
    </source>
</evidence>
<evidence type="ECO:0000313" key="19">
    <source>
        <dbReference type="EMBL" id="PIE31433.1"/>
    </source>
</evidence>
<feature type="transmembrane region" description="Helical" evidence="15">
    <location>
        <begin position="169"/>
        <end position="195"/>
    </location>
</feature>
<feature type="coiled-coil region" evidence="14">
    <location>
        <begin position="544"/>
        <end position="571"/>
    </location>
</feature>
<dbReference type="InterPro" id="IPR013656">
    <property type="entry name" value="PAS_4"/>
</dbReference>
<gene>
    <name evidence="19" type="ORF">CSA56_18325</name>
</gene>
<dbReference type="InterPro" id="IPR003660">
    <property type="entry name" value="HAMP_dom"/>
</dbReference>
<keyword evidence="11" id="KW-0805">Transcription regulation</keyword>
<dbReference type="Pfam" id="PF13426">
    <property type="entry name" value="PAS_9"/>
    <property type="match status" value="1"/>
</dbReference>
<evidence type="ECO:0000256" key="3">
    <source>
        <dbReference type="ARBA" id="ARBA00022553"/>
    </source>
</evidence>
<evidence type="ECO:0000259" key="16">
    <source>
        <dbReference type="PROSITE" id="PS50045"/>
    </source>
</evidence>
<dbReference type="SUPFAM" id="SSF55785">
    <property type="entry name" value="PYP-like sensor domain (PAS domain)"/>
    <property type="match status" value="2"/>
</dbReference>
<dbReference type="Pfam" id="PF25601">
    <property type="entry name" value="AAA_lid_14"/>
    <property type="match status" value="1"/>
</dbReference>
<evidence type="ECO:0000256" key="7">
    <source>
        <dbReference type="ARBA" id="ARBA00022777"/>
    </source>
</evidence>
<evidence type="ECO:0000256" key="11">
    <source>
        <dbReference type="ARBA" id="ARBA00023015"/>
    </source>
</evidence>
<evidence type="ECO:0000256" key="9">
    <source>
        <dbReference type="ARBA" id="ARBA00022989"/>
    </source>
</evidence>
<dbReference type="Gene3D" id="3.30.450.20">
    <property type="entry name" value="PAS domain"/>
    <property type="match status" value="2"/>
</dbReference>
<dbReference type="Pfam" id="PF08448">
    <property type="entry name" value="PAS_4"/>
    <property type="match status" value="1"/>
</dbReference>
<evidence type="ECO:0000256" key="1">
    <source>
        <dbReference type="ARBA" id="ARBA00004651"/>
    </source>
</evidence>
<dbReference type="InterPro" id="IPR009057">
    <property type="entry name" value="Homeodomain-like_sf"/>
</dbReference>
<evidence type="ECO:0000259" key="17">
    <source>
        <dbReference type="PROSITE" id="PS50113"/>
    </source>
</evidence>
<feature type="coiled-coil region" evidence="14">
    <location>
        <begin position="238"/>
        <end position="265"/>
    </location>
</feature>
<dbReference type="PROSITE" id="PS50045">
    <property type="entry name" value="SIGMA54_INTERACT_4"/>
    <property type="match status" value="1"/>
</dbReference>
<dbReference type="InterPro" id="IPR035965">
    <property type="entry name" value="PAS-like_dom_sf"/>
</dbReference>
<comment type="caution">
    <text evidence="19">The sequence shown here is derived from an EMBL/GenBank/DDBJ whole genome shotgun (WGS) entry which is preliminary data.</text>
</comment>
<dbReference type="PROSITE" id="PS00688">
    <property type="entry name" value="SIGMA54_INTERACT_3"/>
    <property type="match status" value="1"/>
</dbReference>
<evidence type="ECO:0000256" key="15">
    <source>
        <dbReference type="SAM" id="Phobius"/>
    </source>
</evidence>
<sequence>MRWNLRVKMLLSVGAIVLIVLGTSTVVHISGVQQDYLETLEWRSQALAQTLIKKAQELATMAPDFNRNDLLELLNYWVKDVYESNTHLTHIAAIDPDGIIAAHTEKSLWDSSVKSPALRKALGYRKQLTVLDDTTYHMLFPIVNESELYLGSIDIGIPKDIIDRQVRQILYHSASLFVLFVGLGCVAASIAGHFLTKPINHLVSIARELADGNLSQCIEGTERKDEIGMLAQSFAHMRDRIEQQIEDLYQLNDGLEQRVERRTAELAREKYIVDTFLANVPDSIYFKDREGRIIRANKAHARRMGLKAPREEVGKTDFDFFPTEPARRKYAQEQEIIQTGLPAINIEEEDISPDGQVFWHLTTKMPLRDEHGEVIGIFGISRDITTLKQTEGELARYREHLEDIVKERTTELTLSNKRLEQEITERTQAEHALRVSEQQYRLLAENVKDGIGIVQKDKLMFANHAFAAMTGYSLKQLLGTDPARLFPDQASPSSVTLEDHTEIHRTARQAELKMENMRNIWTEIEQTAIVWNSHPALLLTVRDITARKRQEQRLEQERARLESENRHLKSTIKDRYRFGPLVGKSQVMQKVYELLVNAAAAEVNVWLCGESGTGKELIAHTLHQVSRRKSQAFIAVNCASIPESLFEREFFGHQKGAFTGADRSTAGLFDRAHQGTLFLDEVTELSPGSQAKLLRVLQDGVYTPLGSIHPKTADVVIIAATNKNCREEIRQGRLRKDFFYRIGVIEISVAPLRDRKEDLSFLLEHLLEEYRQKQIRVQGSDMPSNFPIDQTMLPPEIVRAFYAYDWPGNVRELQNVLQRYLATRDPHPVLSLLGASVSQTVSYAENLPPTLPEAVRTLEKRMITHMLGQTQNRIGKTAEQLGMPVRTLQYKIKKYQLDTKN</sequence>
<dbReference type="Pfam" id="PF02954">
    <property type="entry name" value="HTH_8"/>
    <property type="match status" value="1"/>
</dbReference>
<dbReference type="GO" id="GO:0016301">
    <property type="term" value="F:kinase activity"/>
    <property type="evidence" value="ECO:0007669"/>
    <property type="project" value="UniProtKB-KW"/>
</dbReference>
<keyword evidence="6" id="KW-0547">Nucleotide-binding</keyword>
<keyword evidence="12 15" id="KW-0472">Membrane</keyword>
<keyword evidence="10" id="KW-0902">Two-component regulatory system</keyword>
<keyword evidence="4" id="KW-0808">Transferase</keyword>
<organism evidence="19 20">
    <name type="scientific">candidate division KSB3 bacterium</name>
    <dbReference type="NCBI Taxonomy" id="2044937"/>
    <lineage>
        <taxon>Bacteria</taxon>
        <taxon>candidate division KSB3</taxon>
    </lineage>
</organism>
<dbReference type="InterPro" id="IPR001610">
    <property type="entry name" value="PAC"/>
</dbReference>
<dbReference type="CDD" id="cd00130">
    <property type="entry name" value="PAS"/>
    <property type="match status" value="2"/>
</dbReference>
<dbReference type="NCBIfam" id="TIGR00229">
    <property type="entry name" value="sensory_box"/>
    <property type="match status" value="2"/>
</dbReference>
<evidence type="ECO:0000256" key="8">
    <source>
        <dbReference type="ARBA" id="ARBA00022840"/>
    </source>
</evidence>
<dbReference type="SMART" id="SM00086">
    <property type="entry name" value="PAC"/>
    <property type="match status" value="2"/>
</dbReference>
<evidence type="ECO:0008006" key="21">
    <source>
        <dbReference type="Google" id="ProtNLM"/>
    </source>
</evidence>
<feature type="domain" description="HAMP" evidence="18">
    <location>
        <begin position="193"/>
        <end position="246"/>
    </location>
</feature>
<dbReference type="SUPFAM" id="SSF103190">
    <property type="entry name" value="Sensory domain-like"/>
    <property type="match status" value="1"/>
</dbReference>
<evidence type="ECO:0000256" key="13">
    <source>
        <dbReference type="ARBA" id="ARBA00023163"/>
    </source>
</evidence>
<proteinExistence type="predicted"/>
<dbReference type="GO" id="GO:0043565">
    <property type="term" value="F:sequence-specific DNA binding"/>
    <property type="evidence" value="ECO:0007669"/>
    <property type="project" value="InterPro"/>
</dbReference>
<dbReference type="SUPFAM" id="SSF52540">
    <property type="entry name" value="P-loop containing nucleoside triphosphate hydrolases"/>
    <property type="match status" value="1"/>
</dbReference>
<keyword evidence="7" id="KW-0418">Kinase</keyword>
<dbReference type="InterPro" id="IPR029151">
    <property type="entry name" value="Sensor-like_sf"/>
</dbReference>
<dbReference type="InterPro" id="IPR025944">
    <property type="entry name" value="Sigma_54_int_dom_CS"/>
</dbReference>
<dbReference type="Gene3D" id="1.10.10.60">
    <property type="entry name" value="Homeodomain-like"/>
    <property type="match status" value="1"/>
</dbReference>
<dbReference type="AlphaFoldDB" id="A0A2G6K6Y8"/>
<dbReference type="FunFam" id="3.40.50.300:FF:000006">
    <property type="entry name" value="DNA-binding transcriptional regulator NtrC"/>
    <property type="match status" value="1"/>
</dbReference>
<dbReference type="Pfam" id="PF00672">
    <property type="entry name" value="HAMP"/>
    <property type="match status" value="1"/>
</dbReference>
<keyword evidence="9 15" id="KW-1133">Transmembrane helix</keyword>
<dbReference type="SUPFAM" id="SSF158472">
    <property type="entry name" value="HAMP domain-like"/>
    <property type="match status" value="1"/>
</dbReference>
<evidence type="ECO:0000313" key="20">
    <source>
        <dbReference type="Proteomes" id="UP000230821"/>
    </source>
</evidence>
<comment type="subcellular location">
    <subcellularLocation>
        <location evidence="1">Cell membrane</location>
        <topology evidence="1">Multi-pass membrane protein</topology>
    </subcellularLocation>
</comment>
<dbReference type="Pfam" id="PF17203">
    <property type="entry name" value="sCache_3_2"/>
    <property type="match status" value="1"/>
</dbReference>
<evidence type="ECO:0000256" key="6">
    <source>
        <dbReference type="ARBA" id="ARBA00022741"/>
    </source>
</evidence>
<evidence type="ECO:0000259" key="18">
    <source>
        <dbReference type="PROSITE" id="PS50885"/>
    </source>
</evidence>
<dbReference type="Gene3D" id="3.40.50.300">
    <property type="entry name" value="P-loop containing nucleotide triphosphate hydrolases"/>
    <property type="match status" value="1"/>
</dbReference>
<dbReference type="GO" id="GO:0000160">
    <property type="term" value="P:phosphorelay signal transduction system"/>
    <property type="evidence" value="ECO:0007669"/>
    <property type="project" value="UniProtKB-KW"/>
</dbReference>
<evidence type="ECO:0000256" key="14">
    <source>
        <dbReference type="SAM" id="Coils"/>
    </source>
</evidence>
<dbReference type="InterPro" id="IPR003593">
    <property type="entry name" value="AAA+_ATPase"/>
</dbReference>
<dbReference type="PANTHER" id="PTHR32071:SF121">
    <property type="entry name" value="SIGMA L-DEPENDENT TRANSCRIPTIONAL REGULATOR YQIR-RELATED"/>
    <property type="match status" value="1"/>
</dbReference>
<keyword evidence="13" id="KW-0804">Transcription</keyword>
<dbReference type="EMBL" id="PDSK01000146">
    <property type="protein sequence ID" value="PIE31433.1"/>
    <property type="molecule type" value="Genomic_DNA"/>
</dbReference>
<dbReference type="InterPro" id="IPR000014">
    <property type="entry name" value="PAS"/>
</dbReference>
<protein>
    <recommendedName>
        <fullName evidence="21">PAS domain S-box protein</fullName>
    </recommendedName>
</protein>
<dbReference type="InterPro" id="IPR002078">
    <property type="entry name" value="Sigma_54_int"/>
</dbReference>
<feature type="domain" description="Sigma-54 factor interaction" evidence="16">
    <location>
        <begin position="581"/>
        <end position="822"/>
    </location>
</feature>
<dbReference type="CDD" id="cd00009">
    <property type="entry name" value="AAA"/>
    <property type="match status" value="1"/>
</dbReference>
<evidence type="ECO:0000256" key="2">
    <source>
        <dbReference type="ARBA" id="ARBA00022475"/>
    </source>
</evidence>
<dbReference type="SMART" id="SM00091">
    <property type="entry name" value="PAS"/>
    <property type="match status" value="2"/>
</dbReference>
<keyword evidence="3" id="KW-0597">Phosphoprotein</keyword>
<dbReference type="PROSITE" id="PS50113">
    <property type="entry name" value="PAC"/>
    <property type="match status" value="1"/>
</dbReference>
<dbReference type="PROSITE" id="PS50885">
    <property type="entry name" value="HAMP"/>
    <property type="match status" value="1"/>
</dbReference>
<dbReference type="Proteomes" id="UP000230821">
    <property type="component" value="Unassembled WGS sequence"/>
</dbReference>
<dbReference type="GO" id="GO:0005524">
    <property type="term" value="F:ATP binding"/>
    <property type="evidence" value="ECO:0007669"/>
    <property type="project" value="UniProtKB-KW"/>
</dbReference>
<dbReference type="Gene3D" id="6.10.340.10">
    <property type="match status" value="1"/>
</dbReference>
<dbReference type="GO" id="GO:0006355">
    <property type="term" value="P:regulation of DNA-templated transcription"/>
    <property type="evidence" value="ECO:0007669"/>
    <property type="project" value="InterPro"/>
</dbReference>
<feature type="domain" description="PAC" evidence="17">
    <location>
        <begin position="344"/>
        <end position="396"/>
    </location>
</feature>
<evidence type="ECO:0000256" key="12">
    <source>
        <dbReference type="ARBA" id="ARBA00023136"/>
    </source>
</evidence>
<dbReference type="InterPro" id="IPR058031">
    <property type="entry name" value="AAA_lid_NorR"/>
</dbReference>
<evidence type="ECO:0000256" key="5">
    <source>
        <dbReference type="ARBA" id="ARBA00022692"/>
    </source>
</evidence>
<dbReference type="InterPro" id="IPR033463">
    <property type="entry name" value="sCache_3"/>
</dbReference>
<dbReference type="GO" id="GO:0005886">
    <property type="term" value="C:plasma membrane"/>
    <property type="evidence" value="ECO:0007669"/>
    <property type="project" value="UniProtKB-SubCell"/>
</dbReference>
<keyword evidence="5 15" id="KW-0812">Transmembrane</keyword>
<dbReference type="InterPro" id="IPR000700">
    <property type="entry name" value="PAS-assoc_C"/>
</dbReference>
<name>A0A2G6K6Y8_9BACT</name>
<reference evidence="19 20" key="1">
    <citation type="submission" date="2017-10" db="EMBL/GenBank/DDBJ databases">
        <title>Novel microbial diversity and functional potential in the marine mammal oral microbiome.</title>
        <authorList>
            <person name="Dudek N.K."/>
            <person name="Sun C.L."/>
            <person name="Burstein D."/>
            <person name="Kantor R.S."/>
            <person name="Aliaga Goltsman D.S."/>
            <person name="Bik E.M."/>
            <person name="Thomas B.C."/>
            <person name="Banfield J.F."/>
            <person name="Relman D.A."/>
        </authorList>
    </citation>
    <scope>NUCLEOTIDE SEQUENCE [LARGE SCALE GENOMIC DNA]</scope>
    <source>
        <strain evidence="19">DOLJORAL78_47_16</strain>
    </source>
</reference>
<dbReference type="Gene3D" id="1.10.8.60">
    <property type="match status" value="1"/>
</dbReference>
<evidence type="ECO:0000256" key="10">
    <source>
        <dbReference type="ARBA" id="ARBA00023012"/>
    </source>
</evidence>
<keyword evidence="14" id="KW-0175">Coiled coil</keyword>
<dbReference type="InterPro" id="IPR027417">
    <property type="entry name" value="P-loop_NTPase"/>
</dbReference>
<keyword evidence="8" id="KW-0067">ATP-binding</keyword>
<dbReference type="Pfam" id="PF00158">
    <property type="entry name" value="Sigma54_activat"/>
    <property type="match status" value="1"/>
</dbReference>
<dbReference type="SMART" id="SM00382">
    <property type="entry name" value="AAA"/>
    <property type="match status" value="1"/>
</dbReference>
<dbReference type="SUPFAM" id="SSF46689">
    <property type="entry name" value="Homeodomain-like"/>
    <property type="match status" value="1"/>
</dbReference>
<accession>A0A2G6K6Y8</accession>
<dbReference type="CDD" id="cd06225">
    <property type="entry name" value="HAMP"/>
    <property type="match status" value="1"/>
</dbReference>
<dbReference type="PANTHER" id="PTHR32071">
    <property type="entry name" value="TRANSCRIPTIONAL REGULATORY PROTEIN"/>
    <property type="match status" value="1"/>
</dbReference>
<keyword evidence="2" id="KW-1003">Cell membrane</keyword>